<keyword evidence="3" id="KW-0444">Lipid biosynthesis</keyword>
<feature type="domain" description="Acyl-ACP thioesterase N-terminal hotdog" evidence="11">
    <location>
        <begin position="5"/>
        <end position="122"/>
    </location>
</feature>
<evidence type="ECO:0000256" key="5">
    <source>
        <dbReference type="ARBA" id="ARBA00022640"/>
    </source>
</evidence>
<evidence type="ECO:0008006" key="14">
    <source>
        <dbReference type="Google" id="ProtNLM"/>
    </source>
</evidence>
<dbReference type="GO" id="GO:0000036">
    <property type="term" value="F:acyl carrier activity"/>
    <property type="evidence" value="ECO:0007669"/>
    <property type="project" value="TreeGrafter"/>
</dbReference>
<keyword evidence="6" id="KW-0378">Hydrolase</keyword>
<evidence type="ECO:0000256" key="1">
    <source>
        <dbReference type="ARBA" id="ARBA00004229"/>
    </source>
</evidence>
<keyword evidence="4" id="KW-0150">Chloroplast</keyword>
<dbReference type="GO" id="GO:0009507">
    <property type="term" value="C:chloroplast"/>
    <property type="evidence" value="ECO:0007669"/>
    <property type="project" value="UniProtKB-SubCell"/>
</dbReference>
<evidence type="ECO:0000259" key="11">
    <source>
        <dbReference type="Pfam" id="PF01643"/>
    </source>
</evidence>
<evidence type="ECO:0000256" key="6">
    <source>
        <dbReference type="ARBA" id="ARBA00022801"/>
    </source>
</evidence>
<dbReference type="SUPFAM" id="SSF54637">
    <property type="entry name" value="Thioesterase/thiol ester dehydrase-isomerase"/>
    <property type="match status" value="2"/>
</dbReference>
<dbReference type="InterPro" id="IPR045023">
    <property type="entry name" value="FATA/B"/>
</dbReference>
<reference evidence="13" key="1">
    <citation type="submission" date="2018-06" db="EMBL/GenBank/DDBJ databases">
        <authorList>
            <person name="Zhirakovskaya E."/>
        </authorList>
    </citation>
    <scope>NUCLEOTIDE SEQUENCE</scope>
</reference>
<name>A0A3B0UIN6_9ZZZZ</name>
<evidence type="ECO:0000256" key="10">
    <source>
        <dbReference type="ARBA" id="ARBA00023160"/>
    </source>
</evidence>
<evidence type="ECO:0000259" key="12">
    <source>
        <dbReference type="Pfam" id="PF20791"/>
    </source>
</evidence>
<gene>
    <name evidence="13" type="ORF">MNBD_BACTEROID01-52</name>
</gene>
<dbReference type="GO" id="GO:0016297">
    <property type="term" value="F:fatty acyl-[ACP] hydrolase activity"/>
    <property type="evidence" value="ECO:0007669"/>
    <property type="project" value="InterPro"/>
</dbReference>
<accession>A0A3B0UIN6</accession>
<evidence type="ECO:0000256" key="3">
    <source>
        <dbReference type="ARBA" id="ARBA00022516"/>
    </source>
</evidence>
<protein>
    <recommendedName>
        <fullName evidence="14">Acyl-ACP thioesterase</fullName>
    </recommendedName>
</protein>
<comment type="subcellular location">
    <subcellularLocation>
        <location evidence="1">Plastid</location>
        <location evidence="1">Chloroplast</location>
    </subcellularLocation>
</comment>
<evidence type="ECO:0000313" key="13">
    <source>
        <dbReference type="EMBL" id="VAW25227.1"/>
    </source>
</evidence>
<dbReference type="AlphaFoldDB" id="A0A3B0UIN6"/>
<dbReference type="Pfam" id="PF01643">
    <property type="entry name" value="Acyl-ACP_TE"/>
    <property type="match status" value="1"/>
</dbReference>
<evidence type="ECO:0000256" key="2">
    <source>
        <dbReference type="ARBA" id="ARBA00006500"/>
    </source>
</evidence>
<evidence type="ECO:0000256" key="4">
    <source>
        <dbReference type="ARBA" id="ARBA00022528"/>
    </source>
</evidence>
<sequence length="242" mass="28511">MKLEKQLTTKSFHIDRFGKLSTSFMFYQMQEMAWEHANMMGFGYDQLREGQLFWILSRLLVKIKQRPKWKESFKLETWSRGTDGFYGYRDFLFIDAKGQRIIEATSSWLALNIETKKIHRLNQLTHFQTYGKSIFGKDAGKVKSPDSSGDAEFTPVRFNEIDINQHFSTARYIERIIDSYCFDFHENNELAEYEINFVKEGMPNDRLAVKKQFVDENNHICSVIRESDGAGLVRARLVWKAR</sequence>
<dbReference type="EMBL" id="UOEP01000242">
    <property type="protein sequence ID" value="VAW25227.1"/>
    <property type="molecule type" value="Genomic_DNA"/>
</dbReference>
<keyword evidence="5" id="KW-0934">Plastid</keyword>
<evidence type="ECO:0000256" key="8">
    <source>
        <dbReference type="ARBA" id="ARBA00022946"/>
    </source>
</evidence>
<keyword evidence="9" id="KW-0443">Lipid metabolism</keyword>
<dbReference type="InterPro" id="IPR002864">
    <property type="entry name" value="Acyl-ACP_thioesterase_NHD"/>
</dbReference>
<dbReference type="PANTHER" id="PTHR31727:SF6">
    <property type="entry name" value="OLEOYL-ACYL CARRIER PROTEIN THIOESTERASE 1, CHLOROPLASTIC"/>
    <property type="match status" value="1"/>
</dbReference>
<evidence type="ECO:0000256" key="7">
    <source>
        <dbReference type="ARBA" id="ARBA00022832"/>
    </source>
</evidence>
<dbReference type="Gene3D" id="3.10.129.10">
    <property type="entry name" value="Hotdog Thioesterase"/>
    <property type="match status" value="2"/>
</dbReference>
<keyword evidence="7" id="KW-0276">Fatty acid metabolism</keyword>
<dbReference type="InterPro" id="IPR049427">
    <property type="entry name" value="Acyl-ACP_TE_C"/>
</dbReference>
<keyword evidence="8" id="KW-0809">Transit peptide</keyword>
<organism evidence="13">
    <name type="scientific">hydrothermal vent metagenome</name>
    <dbReference type="NCBI Taxonomy" id="652676"/>
    <lineage>
        <taxon>unclassified sequences</taxon>
        <taxon>metagenomes</taxon>
        <taxon>ecological metagenomes</taxon>
    </lineage>
</organism>
<dbReference type="InterPro" id="IPR029069">
    <property type="entry name" value="HotDog_dom_sf"/>
</dbReference>
<feature type="domain" description="Acyl-ACP thioesterase-like C-terminal" evidence="12">
    <location>
        <begin position="154"/>
        <end position="240"/>
    </location>
</feature>
<proteinExistence type="inferred from homology"/>
<dbReference type="CDD" id="cd00586">
    <property type="entry name" value="4HBT"/>
    <property type="match status" value="1"/>
</dbReference>
<dbReference type="Pfam" id="PF20791">
    <property type="entry name" value="Acyl-ACP_TE_C"/>
    <property type="match status" value="1"/>
</dbReference>
<comment type="similarity">
    <text evidence="2">Belongs to the acyl-ACP thioesterase family.</text>
</comment>
<evidence type="ECO:0000256" key="9">
    <source>
        <dbReference type="ARBA" id="ARBA00023098"/>
    </source>
</evidence>
<dbReference type="PANTHER" id="PTHR31727">
    <property type="entry name" value="OLEOYL-ACYL CARRIER PROTEIN THIOESTERASE 1, CHLOROPLASTIC"/>
    <property type="match status" value="1"/>
</dbReference>
<keyword evidence="10" id="KW-0275">Fatty acid biosynthesis</keyword>